<dbReference type="OrthoDB" id="9811959at2"/>
<comment type="caution">
    <text evidence="1">The sequence shown here is derived from an EMBL/GenBank/DDBJ whole genome shotgun (WGS) entry which is preliminary data.</text>
</comment>
<dbReference type="AlphaFoldDB" id="A0A507ZAT7"/>
<dbReference type="InterPro" id="IPR036583">
    <property type="entry name" value="23S_rRNA_IVS_sf"/>
</dbReference>
<dbReference type="Gene3D" id="1.20.1440.60">
    <property type="entry name" value="23S rRNA-intervening sequence"/>
    <property type="match status" value="1"/>
</dbReference>
<evidence type="ECO:0000313" key="2">
    <source>
        <dbReference type="Proteomes" id="UP000317169"/>
    </source>
</evidence>
<organism evidence="1 2">
    <name type="scientific">Haloflavibacter putidus</name>
    <dbReference type="NCBI Taxonomy" id="2576776"/>
    <lineage>
        <taxon>Bacteria</taxon>
        <taxon>Pseudomonadati</taxon>
        <taxon>Bacteroidota</taxon>
        <taxon>Flavobacteriia</taxon>
        <taxon>Flavobacteriales</taxon>
        <taxon>Flavobacteriaceae</taxon>
        <taxon>Haloflavibacter</taxon>
    </lineage>
</organism>
<accession>A0A507ZAT7</accession>
<dbReference type="EMBL" id="VIAR01000016">
    <property type="protein sequence ID" value="TQD33821.1"/>
    <property type="molecule type" value="Genomic_DNA"/>
</dbReference>
<proteinExistence type="predicted"/>
<dbReference type="NCBIfam" id="TIGR02436">
    <property type="entry name" value="four helix bundle protein"/>
    <property type="match status" value="1"/>
</dbReference>
<sequence length="59" mass="7107">MQFNRYIMIAKSSVNECIVCNTIAKRQNYITDKEYDKNRKDLVEISKMLTKLSQYLKRE</sequence>
<dbReference type="InterPro" id="IPR012657">
    <property type="entry name" value="23S_rRNA-intervening_sequence"/>
</dbReference>
<gene>
    <name evidence="1" type="ORF">FKR84_12750</name>
</gene>
<evidence type="ECO:0000313" key="1">
    <source>
        <dbReference type="EMBL" id="TQD33821.1"/>
    </source>
</evidence>
<dbReference type="SUPFAM" id="SSF158446">
    <property type="entry name" value="IVS-encoded protein-like"/>
    <property type="match status" value="1"/>
</dbReference>
<name>A0A507ZAT7_9FLAO</name>
<keyword evidence="2" id="KW-1185">Reference proteome</keyword>
<protein>
    <submittedName>
        <fullName evidence="1">Four helix bundle protein</fullName>
    </submittedName>
</protein>
<dbReference type="Proteomes" id="UP000317169">
    <property type="component" value="Unassembled WGS sequence"/>
</dbReference>
<dbReference type="Pfam" id="PF05635">
    <property type="entry name" value="23S_rRNA_IVP"/>
    <property type="match status" value="1"/>
</dbReference>
<reference evidence="1 2" key="1">
    <citation type="submission" date="2019-06" db="EMBL/GenBank/DDBJ databases">
        <title>Flavibacter putida gen. nov., sp. nov., a novel marine bacterium of the family Flavobacteriaceae isolated from coastal seawater.</title>
        <authorList>
            <person name="Feng X."/>
        </authorList>
    </citation>
    <scope>NUCLEOTIDE SEQUENCE [LARGE SCALE GENOMIC DNA]</scope>
    <source>
        <strain evidence="1 2">PLHSN227</strain>
    </source>
</reference>